<dbReference type="UniPathway" id="UPA00035">
    <property type="reaction ID" value="UER00044"/>
</dbReference>
<evidence type="ECO:0000313" key="6">
    <source>
        <dbReference type="Proteomes" id="UP000826725"/>
    </source>
</evidence>
<evidence type="ECO:0000256" key="1">
    <source>
        <dbReference type="ARBA" id="ARBA00022605"/>
    </source>
</evidence>
<feature type="active site" description="Proton acceptor" evidence="3">
    <location>
        <position position="48"/>
    </location>
</feature>
<dbReference type="EMBL" id="AP024086">
    <property type="protein sequence ID" value="BCL60470.1"/>
    <property type="molecule type" value="Genomic_DNA"/>
</dbReference>
<evidence type="ECO:0000313" key="5">
    <source>
        <dbReference type="EMBL" id="BCL60470.1"/>
    </source>
</evidence>
<comment type="function">
    <text evidence="3">The alpha subunit is responsible for the aldol cleavage of indoleglycerol phosphate to indole and glyceraldehyde 3-phosphate.</text>
</comment>
<dbReference type="Proteomes" id="UP000826725">
    <property type="component" value="Chromosome"/>
</dbReference>
<evidence type="ECO:0000256" key="2">
    <source>
        <dbReference type="ARBA" id="ARBA00023239"/>
    </source>
</evidence>
<dbReference type="GO" id="GO:0005829">
    <property type="term" value="C:cytosol"/>
    <property type="evidence" value="ECO:0007669"/>
    <property type="project" value="TreeGrafter"/>
</dbReference>
<reference evidence="5" key="1">
    <citation type="submission" date="2020-09" db="EMBL/GenBank/DDBJ databases">
        <title>Desulfogranum mesoprofundum gen. nov., sp. nov., a novel mesophilic, sulfate-reducing chemolithoautotroph isolated from a deep-sea hydrothermal vent chimney in the Suiyo Seamount.</title>
        <authorList>
            <person name="Hashimoto Y."/>
            <person name="Nakagawa S."/>
        </authorList>
    </citation>
    <scope>NUCLEOTIDE SEQUENCE</scope>
    <source>
        <strain evidence="5">KT2</strain>
    </source>
</reference>
<dbReference type="InterPro" id="IPR018204">
    <property type="entry name" value="Trp_synthase_alpha_AS"/>
</dbReference>
<dbReference type="PANTHER" id="PTHR43406">
    <property type="entry name" value="TRYPTOPHAN SYNTHASE, ALPHA CHAIN"/>
    <property type="match status" value="1"/>
</dbReference>
<keyword evidence="6" id="KW-1185">Reference proteome</keyword>
<comment type="catalytic activity">
    <reaction evidence="3">
        <text>(1S,2R)-1-C-(indol-3-yl)glycerol 3-phosphate + L-serine = D-glyceraldehyde 3-phosphate + L-tryptophan + H2O</text>
        <dbReference type="Rhea" id="RHEA:10532"/>
        <dbReference type="ChEBI" id="CHEBI:15377"/>
        <dbReference type="ChEBI" id="CHEBI:33384"/>
        <dbReference type="ChEBI" id="CHEBI:57912"/>
        <dbReference type="ChEBI" id="CHEBI:58866"/>
        <dbReference type="ChEBI" id="CHEBI:59776"/>
        <dbReference type="EC" id="4.2.1.20"/>
    </reaction>
</comment>
<feature type="active site" description="Proton acceptor" evidence="3">
    <location>
        <position position="59"/>
    </location>
</feature>
<keyword evidence="3" id="KW-0057">Aromatic amino acid biosynthesis</keyword>
<dbReference type="EC" id="4.2.1.20" evidence="3"/>
<name>A0A8D5JNS6_9BACT</name>
<evidence type="ECO:0000256" key="3">
    <source>
        <dbReference type="HAMAP-Rule" id="MF_00131"/>
    </source>
</evidence>
<comment type="subunit">
    <text evidence="3">Tetramer of two alpha and two beta chains.</text>
</comment>
<proteinExistence type="inferred from homology"/>
<dbReference type="KEGG" id="dbk:DGMP_11630"/>
<sequence>MSLEKILRDRKNNKKILLMTHIVLGYPSFEVNREVIAGMVENGVDCIEMQIPFSEPMADGPVILKANQDSLALGTSVEQCLEFGREMAEQYDIPFLYMTYYNIVYKYGEKAFFEASAAAGIKGLIIPDLPPEMSPDFFGYAKEYRIAPILIFTPTSTDERMAALNNHGSGFIYCVARRGVTGAQSEFDDGFSRYLKRCRKATGLPLAVGFGIRDRKDIEALIGKADMAVIGSETIRLVDSKGARAVGPYLADLLATN</sequence>
<keyword evidence="3" id="KW-0822">Tryptophan biosynthesis</keyword>
<dbReference type="GO" id="GO:0004834">
    <property type="term" value="F:tryptophan synthase activity"/>
    <property type="evidence" value="ECO:0007669"/>
    <property type="project" value="UniProtKB-UniRule"/>
</dbReference>
<dbReference type="PANTHER" id="PTHR43406:SF1">
    <property type="entry name" value="TRYPTOPHAN SYNTHASE ALPHA CHAIN, CHLOROPLASTIC"/>
    <property type="match status" value="1"/>
</dbReference>
<dbReference type="AlphaFoldDB" id="A0A8D5JNS6"/>
<comment type="pathway">
    <text evidence="3">Amino-acid biosynthesis; L-tryptophan biosynthesis; L-tryptophan from chorismate: step 5/5.</text>
</comment>
<keyword evidence="2 3" id="KW-0456">Lyase</keyword>
<protein>
    <recommendedName>
        <fullName evidence="3">Tryptophan synthase alpha chain</fullName>
        <ecNumber evidence="3">4.2.1.20</ecNumber>
    </recommendedName>
</protein>
<comment type="similarity">
    <text evidence="3 4">Belongs to the TrpA family.</text>
</comment>
<keyword evidence="1 3" id="KW-0028">Amino-acid biosynthesis</keyword>
<accession>A0A8D5JNS6</accession>
<organism evidence="5 6">
    <name type="scientific">Desulfomarina profundi</name>
    <dbReference type="NCBI Taxonomy" id="2772557"/>
    <lineage>
        <taxon>Bacteria</taxon>
        <taxon>Pseudomonadati</taxon>
        <taxon>Thermodesulfobacteriota</taxon>
        <taxon>Desulfobulbia</taxon>
        <taxon>Desulfobulbales</taxon>
        <taxon>Desulfobulbaceae</taxon>
        <taxon>Desulfomarina</taxon>
    </lineage>
</organism>
<dbReference type="HAMAP" id="MF_00131">
    <property type="entry name" value="Trp_synth_alpha"/>
    <property type="match status" value="1"/>
</dbReference>
<dbReference type="PROSITE" id="PS00167">
    <property type="entry name" value="TRP_SYNTHASE_ALPHA"/>
    <property type="match status" value="1"/>
</dbReference>
<evidence type="ECO:0000256" key="4">
    <source>
        <dbReference type="RuleBase" id="RU003662"/>
    </source>
</evidence>
<gene>
    <name evidence="3" type="primary">trpA</name>
    <name evidence="5" type="ORF">DGMP_11630</name>
</gene>
<dbReference type="NCBIfam" id="TIGR00262">
    <property type="entry name" value="trpA"/>
    <property type="match status" value="1"/>
</dbReference>
<dbReference type="RefSeq" id="WP_228856592.1">
    <property type="nucleotide sequence ID" value="NZ_AP024086.1"/>
</dbReference>
<dbReference type="Pfam" id="PF00290">
    <property type="entry name" value="Trp_syntA"/>
    <property type="match status" value="1"/>
</dbReference>
<dbReference type="InterPro" id="IPR002028">
    <property type="entry name" value="Trp_synthase_suA"/>
</dbReference>
<dbReference type="CDD" id="cd04724">
    <property type="entry name" value="Tryptophan_synthase_alpha"/>
    <property type="match status" value="1"/>
</dbReference>